<name>A0A1H3LDC8_9BURK</name>
<keyword evidence="3" id="KW-0675">Receptor</keyword>
<evidence type="ECO:0000256" key="1">
    <source>
        <dbReference type="ARBA" id="ARBA00006987"/>
    </source>
</evidence>
<evidence type="ECO:0000256" key="2">
    <source>
        <dbReference type="SAM" id="SignalP"/>
    </source>
</evidence>
<dbReference type="CDD" id="cd07012">
    <property type="entry name" value="PBP2_Bug_TTT"/>
    <property type="match status" value="1"/>
</dbReference>
<gene>
    <name evidence="3" type="ORF">SAMN05421547_106153</name>
</gene>
<reference evidence="3 4" key="1">
    <citation type="submission" date="2016-10" db="EMBL/GenBank/DDBJ databases">
        <authorList>
            <person name="de Groot N.N."/>
        </authorList>
    </citation>
    <scope>NUCLEOTIDE SEQUENCE [LARGE SCALE GENOMIC DNA]</scope>
    <source>
        <strain evidence="3 4">LMG 24775</strain>
    </source>
</reference>
<dbReference type="Pfam" id="PF03401">
    <property type="entry name" value="TctC"/>
    <property type="match status" value="1"/>
</dbReference>
<feature type="signal peptide" evidence="2">
    <location>
        <begin position="1"/>
        <end position="34"/>
    </location>
</feature>
<dbReference type="PANTHER" id="PTHR42928">
    <property type="entry name" value="TRICARBOXYLATE-BINDING PROTEIN"/>
    <property type="match status" value="1"/>
</dbReference>
<dbReference type="SUPFAM" id="SSF53850">
    <property type="entry name" value="Periplasmic binding protein-like II"/>
    <property type="match status" value="1"/>
</dbReference>
<keyword evidence="2" id="KW-0732">Signal</keyword>
<dbReference type="InterPro" id="IPR005064">
    <property type="entry name" value="BUG"/>
</dbReference>
<proteinExistence type="inferred from homology"/>
<dbReference type="InterPro" id="IPR042100">
    <property type="entry name" value="Bug_dom1"/>
</dbReference>
<comment type="similarity">
    <text evidence="1">Belongs to the UPF0065 (bug) family.</text>
</comment>
<dbReference type="RefSeq" id="WP_074921510.1">
    <property type="nucleotide sequence ID" value="NZ_CP141274.1"/>
</dbReference>
<dbReference type="EMBL" id="FNPE01000006">
    <property type="protein sequence ID" value="SDY62433.1"/>
    <property type="molecule type" value="Genomic_DNA"/>
</dbReference>
<dbReference type="GeneID" id="94690316"/>
<dbReference type="AlphaFoldDB" id="A0A1H3LDC8"/>
<evidence type="ECO:0000313" key="3">
    <source>
        <dbReference type="EMBL" id="SDY62433.1"/>
    </source>
</evidence>
<organism evidence="3 4">
    <name type="scientific">Delftia lacustris</name>
    <dbReference type="NCBI Taxonomy" id="558537"/>
    <lineage>
        <taxon>Bacteria</taxon>
        <taxon>Pseudomonadati</taxon>
        <taxon>Pseudomonadota</taxon>
        <taxon>Betaproteobacteria</taxon>
        <taxon>Burkholderiales</taxon>
        <taxon>Comamonadaceae</taxon>
        <taxon>Delftia</taxon>
    </lineage>
</organism>
<sequence length="332" mass="34348">MKTLTRLKGPVLGALLGALAALPIACMASSSAPAAFPEPGKMVKVIVPFVAGGGVDSAARLFAEQLRKQLGTTVIVENRVGGSGVVGGRAVLAAAPDGYTLLFSAATHVLAKQVLAHPPYDPQTDFVPVARVGEAPLMLVISPQLPHSKLGEVLAAGAKSTWTAAIPAVGAPSHLATLLLAQQGRMRLEYVPYKGTQPALVDVGGGHVDLLLDSMVSVLPLAKAGKVRPIAITSGKRSPLAPEVPTMQESGLPRFAYTSWYGLWAPKDTPADRVQRLNQASNAAVAELARSGAFASLGIDTVSESTEQFKRFIAADVAQSAALLKGAGFKPE</sequence>
<dbReference type="Gene3D" id="3.40.190.10">
    <property type="entry name" value="Periplasmic binding protein-like II"/>
    <property type="match status" value="1"/>
</dbReference>
<protein>
    <submittedName>
        <fullName evidence="3">Tripartite-type tricarboxylate transporter, receptor component TctC</fullName>
    </submittedName>
</protein>
<evidence type="ECO:0000313" key="4">
    <source>
        <dbReference type="Proteomes" id="UP000183417"/>
    </source>
</evidence>
<feature type="chain" id="PRO_5010384282" evidence="2">
    <location>
        <begin position="35"/>
        <end position="332"/>
    </location>
</feature>
<dbReference type="PANTHER" id="PTHR42928:SF5">
    <property type="entry name" value="BLR1237 PROTEIN"/>
    <property type="match status" value="1"/>
</dbReference>
<accession>A0A1H3LDC8</accession>
<dbReference type="PIRSF" id="PIRSF017082">
    <property type="entry name" value="YflP"/>
    <property type="match status" value="1"/>
</dbReference>
<dbReference type="Gene3D" id="3.40.190.150">
    <property type="entry name" value="Bordetella uptake gene, domain 1"/>
    <property type="match status" value="1"/>
</dbReference>
<dbReference type="Proteomes" id="UP000183417">
    <property type="component" value="Unassembled WGS sequence"/>
</dbReference>